<organism evidence="2 3">
    <name type="scientific">Acer saccharum</name>
    <name type="common">Sugar maple</name>
    <dbReference type="NCBI Taxonomy" id="4024"/>
    <lineage>
        <taxon>Eukaryota</taxon>
        <taxon>Viridiplantae</taxon>
        <taxon>Streptophyta</taxon>
        <taxon>Embryophyta</taxon>
        <taxon>Tracheophyta</taxon>
        <taxon>Spermatophyta</taxon>
        <taxon>Magnoliopsida</taxon>
        <taxon>eudicotyledons</taxon>
        <taxon>Gunneridae</taxon>
        <taxon>Pentapetalae</taxon>
        <taxon>rosids</taxon>
        <taxon>malvids</taxon>
        <taxon>Sapindales</taxon>
        <taxon>Sapindaceae</taxon>
        <taxon>Hippocastanoideae</taxon>
        <taxon>Acereae</taxon>
        <taxon>Acer</taxon>
    </lineage>
</organism>
<evidence type="ECO:0000313" key="3">
    <source>
        <dbReference type="Proteomes" id="UP001168877"/>
    </source>
</evidence>
<name>A0AA39VBF1_ACESA</name>
<feature type="compositionally biased region" description="Polar residues" evidence="1">
    <location>
        <begin position="42"/>
        <end position="51"/>
    </location>
</feature>
<accession>A0AA39VBF1</accession>
<dbReference type="EMBL" id="JAUESC010000388">
    <property type="protein sequence ID" value="KAK0572877.1"/>
    <property type="molecule type" value="Genomic_DNA"/>
</dbReference>
<keyword evidence="3" id="KW-1185">Reference proteome</keyword>
<proteinExistence type="predicted"/>
<dbReference type="AlphaFoldDB" id="A0AA39VBF1"/>
<comment type="caution">
    <text evidence="2">The sequence shown here is derived from an EMBL/GenBank/DDBJ whole genome shotgun (WGS) entry which is preliminary data.</text>
</comment>
<reference evidence="2" key="2">
    <citation type="submission" date="2023-06" db="EMBL/GenBank/DDBJ databases">
        <authorList>
            <person name="Swenson N.G."/>
            <person name="Wegrzyn J.L."/>
            <person name="Mcevoy S.L."/>
        </authorList>
    </citation>
    <scope>NUCLEOTIDE SEQUENCE</scope>
    <source>
        <strain evidence="2">NS2018</strain>
        <tissue evidence="2">Leaf</tissue>
    </source>
</reference>
<dbReference type="Proteomes" id="UP001168877">
    <property type="component" value="Unassembled WGS sequence"/>
</dbReference>
<evidence type="ECO:0000313" key="2">
    <source>
        <dbReference type="EMBL" id="KAK0572877.1"/>
    </source>
</evidence>
<gene>
    <name evidence="2" type="ORF">LWI29_038506</name>
</gene>
<feature type="region of interest" description="Disordered" evidence="1">
    <location>
        <begin position="33"/>
        <end position="57"/>
    </location>
</feature>
<sequence length="152" mass="16747">MAIGRMKVWLSKVPILSLGRLKVDDCLEGKECDSKVDGPSSEIPTQSNKMKVQSGGMADLGPASSKYIYEVGEVERSFDEIEGDFDEASVDGVVRDVFVFENGEGGNIFSGHDRPIKRIERMKNHLVKSQGMTTRHLKATAMILIEVSGRKT</sequence>
<protein>
    <submittedName>
        <fullName evidence="2">Uncharacterized protein</fullName>
    </submittedName>
</protein>
<evidence type="ECO:0000256" key="1">
    <source>
        <dbReference type="SAM" id="MobiDB-lite"/>
    </source>
</evidence>
<reference evidence="2" key="1">
    <citation type="journal article" date="2022" name="Plant J.">
        <title>Strategies of tolerance reflected in two North American maple genomes.</title>
        <authorList>
            <person name="McEvoy S.L."/>
            <person name="Sezen U.U."/>
            <person name="Trouern-Trend A."/>
            <person name="McMahon S.M."/>
            <person name="Schaberg P.G."/>
            <person name="Yang J."/>
            <person name="Wegrzyn J.L."/>
            <person name="Swenson N.G."/>
        </authorList>
    </citation>
    <scope>NUCLEOTIDE SEQUENCE</scope>
    <source>
        <strain evidence="2">NS2018</strain>
    </source>
</reference>